<dbReference type="Proteomes" id="UP000001072">
    <property type="component" value="Unassembled WGS sequence"/>
</dbReference>
<evidence type="ECO:0000313" key="1">
    <source>
        <dbReference type="EMBL" id="EGF99337.1"/>
    </source>
</evidence>
<dbReference type="KEGG" id="mlr:MELLADRAFT_94687"/>
<dbReference type="VEuPathDB" id="FungiDB:MELLADRAFT_94687"/>
<sequence>MSCSMDSQLAYNCNTGQFVLLLLVNQGESSLTVDLREAYVDPSHNQDAQRYTNEAIWRHGTYSHQCHHDTIPSASRSIGFLDWVYLGQVLECVHQMQLRGITNGQGIAANYYADIVPVIVKD</sequence>
<dbReference type="EMBL" id="GL883160">
    <property type="protein sequence ID" value="EGF99337.1"/>
    <property type="molecule type" value="Genomic_DNA"/>
</dbReference>
<reference evidence="2" key="1">
    <citation type="journal article" date="2011" name="Proc. Natl. Acad. Sci. U.S.A.">
        <title>Obligate biotrophy features unraveled by the genomic analysis of rust fungi.</title>
        <authorList>
            <person name="Duplessis S."/>
            <person name="Cuomo C.A."/>
            <person name="Lin Y.-C."/>
            <person name="Aerts A."/>
            <person name="Tisserant E."/>
            <person name="Veneault-Fourrey C."/>
            <person name="Joly D.L."/>
            <person name="Hacquard S."/>
            <person name="Amselem J."/>
            <person name="Cantarel B.L."/>
            <person name="Chiu R."/>
            <person name="Coutinho P.M."/>
            <person name="Feau N."/>
            <person name="Field M."/>
            <person name="Frey P."/>
            <person name="Gelhaye E."/>
            <person name="Goldberg J."/>
            <person name="Grabherr M.G."/>
            <person name="Kodira C.D."/>
            <person name="Kohler A."/>
            <person name="Kuees U."/>
            <person name="Lindquist E.A."/>
            <person name="Lucas S.M."/>
            <person name="Mago R."/>
            <person name="Mauceli E."/>
            <person name="Morin E."/>
            <person name="Murat C."/>
            <person name="Pangilinan J.L."/>
            <person name="Park R."/>
            <person name="Pearson M."/>
            <person name="Quesneville H."/>
            <person name="Rouhier N."/>
            <person name="Sakthikumar S."/>
            <person name="Salamov A.A."/>
            <person name="Schmutz J."/>
            <person name="Selles B."/>
            <person name="Shapiro H."/>
            <person name="Tanguay P."/>
            <person name="Tuskan G.A."/>
            <person name="Henrissat B."/>
            <person name="Van de Peer Y."/>
            <person name="Rouze P."/>
            <person name="Ellis J.G."/>
            <person name="Dodds P.N."/>
            <person name="Schein J.E."/>
            <person name="Zhong S."/>
            <person name="Hamelin R.C."/>
            <person name="Grigoriev I.V."/>
            <person name="Szabo L.J."/>
            <person name="Martin F."/>
        </authorList>
    </citation>
    <scope>NUCLEOTIDE SEQUENCE [LARGE SCALE GENOMIC DNA]</scope>
    <source>
        <strain evidence="2">98AG31 / pathotype 3-4-7</strain>
    </source>
</reference>
<evidence type="ECO:0000313" key="2">
    <source>
        <dbReference type="Proteomes" id="UP000001072"/>
    </source>
</evidence>
<dbReference type="InParanoid" id="F4S7L0"/>
<organism evidence="2">
    <name type="scientific">Melampsora larici-populina (strain 98AG31 / pathotype 3-4-7)</name>
    <name type="common">Poplar leaf rust fungus</name>
    <dbReference type="NCBI Taxonomy" id="747676"/>
    <lineage>
        <taxon>Eukaryota</taxon>
        <taxon>Fungi</taxon>
        <taxon>Dikarya</taxon>
        <taxon>Basidiomycota</taxon>
        <taxon>Pucciniomycotina</taxon>
        <taxon>Pucciniomycetes</taxon>
        <taxon>Pucciniales</taxon>
        <taxon>Melampsoraceae</taxon>
        <taxon>Melampsora</taxon>
    </lineage>
</organism>
<dbReference type="RefSeq" id="XP_007417365.1">
    <property type="nucleotide sequence ID" value="XM_007417303.1"/>
</dbReference>
<dbReference type="AlphaFoldDB" id="F4S7L0"/>
<protein>
    <submittedName>
        <fullName evidence="1">Uncharacterized protein</fullName>
    </submittedName>
</protein>
<dbReference type="HOGENOM" id="CLU_2027242_0_0_1"/>
<accession>F4S7L0</accession>
<proteinExistence type="predicted"/>
<name>F4S7L0_MELLP</name>
<keyword evidence="2" id="KW-1185">Reference proteome</keyword>
<gene>
    <name evidence="1" type="ORF">MELLADRAFT_94687</name>
</gene>
<dbReference type="GeneID" id="18936959"/>